<dbReference type="SUPFAM" id="SSF46911">
    <property type="entry name" value="Ribosomal protein S18"/>
    <property type="match status" value="1"/>
</dbReference>
<name>A0A382KJU4_9ZZZZ</name>
<sequence length="57" mass="6662">VDRIRRFISDRAKIEPRRRSGVCAKHQRALRLAIQRARHIALVPFVPYVPTVGAMRR</sequence>
<gene>
    <name evidence="3" type="ORF">METZ01_LOCUS277594</name>
</gene>
<keyword evidence="2" id="KW-0687">Ribonucleoprotein</keyword>
<reference evidence="3" key="1">
    <citation type="submission" date="2018-05" db="EMBL/GenBank/DDBJ databases">
        <authorList>
            <person name="Lanie J.A."/>
            <person name="Ng W.-L."/>
            <person name="Kazmierczak K.M."/>
            <person name="Andrzejewski T.M."/>
            <person name="Davidsen T.M."/>
            <person name="Wayne K.J."/>
            <person name="Tettelin H."/>
            <person name="Glass J.I."/>
            <person name="Rusch D."/>
            <person name="Podicherti R."/>
            <person name="Tsui H.-C.T."/>
            <person name="Winkler M.E."/>
        </authorList>
    </citation>
    <scope>NUCLEOTIDE SEQUENCE</scope>
</reference>
<dbReference type="GO" id="GO:0006412">
    <property type="term" value="P:translation"/>
    <property type="evidence" value="ECO:0007669"/>
    <property type="project" value="InterPro"/>
</dbReference>
<dbReference type="GO" id="GO:1990904">
    <property type="term" value="C:ribonucleoprotein complex"/>
    <property type="evidence" value="ECO:0007669"/>
    <property type="project" value="UniProtKB-KW"/>
</dbReference>
<accession>A0A382KJU4</accession>
<protein>
    <recommendedName>
        <fullName evidence="4">30S ribosomal protein S18</fullName>
    </recommendedName>
</protein>
<dbReference type="GO" id="GO:0003735">
    <property type="term" value="F:structural constituent of ribosome"/>
    <property type="evidence" value="ECO:0007669"/>
    <property type="project" value="InterPro"/>
</dbReference>
<dbReference type="PRINTS" id="PR00974">
    <property type="entry name" value="RIBOSOMALS18"/>
</dbReference>
<keyword evidence="1" id="KW-0689">Ribosomal protein</keyword>
<feature type="non-terminal residue" evidence="3">
    <location>
        <position position="1"/>
    </location>
</feature>
<organism evidence="3">
    <name type="scientific">marine metagenome</name>
    <dbReference type="NCBI Taxonomy" id="408172"/>
    <lineage>
        <taxon>unclassified sequences</taxon>
        <taxon>metagenomes</taxon>
        <taxon>ecological metagenomes</taxon>
    </lineage>
</organism>
<dbReference type="GO" id="GO:0005840">
    <property type="term" value="C:ribosome"/>
    <property type="evidence" value="ECO:0007669"/>
    <property type="project" value="UniProtKB-KW"/>
</dbReference>
<evidence type="ECO:0008006" key="4">
    <source>
        <dbReference type="Google" id="ProtNLM"/>
    </source>
</evidence>
<dbReference type="EMBL" id="UINC01081158">
    <property type="protein sequence ID" value="SVC24740.1"/>
    <property type="molecule type" value="Genomic_DNA"/>
</dbReference>
<dbReference type="InterPro" id="IPR036870">
    <property type="entry name" value="Ribosomal_bS18_sf"/>
</dbReference>
<proteinExistence type="predicted"/>
<dbReference type="InterPro" id="IPR001648">
    <property type="entry name" value="Ribosomal_bS18"/>
</dbReference>
<evidence type="ECO:0000256" key="1">
    <source>
        <dbReference type="ARBA" id="ARBA00022980"/>
    </source>
</evidence>
<evidence type="ECO:0000313" key="3">
    <source>
        <dbReference type="EMBL" id="SVC24740.1"/>
    </source>
</evidence>
<evidence type="ECO:0000256" key="2">
    <source>
        <dbReference type="ARBA" id="ARBA00023274"/>
    </source>
</evidence>
<dbReference type="NCBIfam" id="TIGR00165">
    <property type="entry name" value="S18"/>
    <property type="match status" value="1"/>
</dbReference>
<dbReference type="AlphaFoldDB" id="A0A382KJU4"/>
<dbReference type="Pfam" id="PF01084">
    <property type="entry name" value="Ribosomal_S18"/>
    <property type="match status" value="1"/>
</dbReference>
<dbReference type="Gene3D" id="4.10.640.10">
    <property type="entry name" value="Ribosomal protein S18"/>
    <property type="match status" value="1"/>
</dbReference>